<evidence type="ECO:0000313" key="9">
    <source>
        <dbReference type="Proteomes" id="UP000001235"/>
    </source>
</evidence>
<evidence type="ECO:0000256" key="6">
    <source>
        <dbReference type="ARBA" id="ARBA00023136"/>
    </source>
</evidence>
<dbReference type="InterPro" id="IPR002751">
    <property type="entry name" value="CbiM/NikMN"/>
</dbReference>
<feature type="transmembrane region" description="Helical" evidence="7">
    <location>
        <begin position="75"/>
        <end position="99"/>
    </location>
</feature>
<dbReference type="STRING" id="395494.Galf_2220"/>
<protein>
    <submittedName>
        <fullName evidence="8">Putative integral membrane protein</fullName>
    </submittedName>
</protein>
<feature type="transmembrane region" description="Helical" evidence="7">
    <location>
        <begin position="45"/>
        <end position="63"/>
    </location>
</feature>
<evidence type="ECO:0000256" key="1">
    <source>
        <dbReference type="ARBA" id="ARBA00004651"/>
    </source>
</evidence>
<dbReference type="GO" id="GO:0000041">
    <property type="term" value="P:transition metal ion transport"/>
    <property type="evidence" value="ECO:0007669"/>
    <property type="project" value="InterPro"/>
</dbReference>
<dbReference type="KEGG" id="gca:Galf_2220"/>
<feature type="transmembrane region" description="Helical" evidence="7">
    <location>
        <begin position="105"/>
        <end position="127"/>
    </location>
</feature>
<accession>D9SIR1</accession>
<dbReference type="EMBL" id="CP002159">
    <property type="protein sequence ID" value="ADL56224.1"/>
    <property type="molecule type" value="Genomic_DNA"/>
</dbReference>
<feature type="transmembrane region" description="Helical" evidence="7">
    <location>
        <begin position="139"/>
        <end position="168"/>
    </location>
</feature>
<name>D9SIR1_GALCS</name>
<dbReference type="RefSeq" id="WP_013294148.1">
    <property type="nucleotide sequence ID" value="NC_014394.1"/>
</dbReference>
<evidence type="ECO:0000256" key="5">
    <source>
        <dbReference type="ARBA" id="ARBA00022989"/>
    </source>
</evidence>
<keyword evidence="2" id="KW-0813">Transport</keyword>
<comment type="subcellular location">
    <subcellularLocation>
        <location evidence="1">Cell membrane</location>
        <topology evidence="1">Multi-pass membrane protein</topology>
    </subcellularLocation>
</comment>
<dbReference type="Proteomes" id="UP000001235">
    <property type="component" value="Chromosome"/>
</dbReference>
<dbReference type="Pfam" id="PF01891">
    <property type="entry name" value="CbiM"/>
    <property type="match status" value="1"/>
</dbReference>
<keyword evidence="3" id="KW-1003">Cell membrane</keyword>
<keyword evidence="9" id="KW-1185">Reference proteome</keyword>
<feature type="transmembrane region" description="Helical" evidence="7">
    <location>
        <begin position="180"/>
        <end position="204"/>
    </location>
</feature>
<evidence type="ECO:0000256" key="2">
    <source>
        <dbReference type="ARBA" id="ARBA00022448"/>
    </source>
</evidence>
<dbReference type="Gene3D" id="1.10.1760.20">
    <property type="match status" value="1"/>
</dbReference>
<dbReference type="HOGENOM" id="CLU_081268_1_0_4"/>
<dbReference type="AlphaFoldDB" id="D9SIR1"/>
<keyword evidence="4 7" id="KW-0812">Transmembrane</keyword>
<reference evidence="8 9" key="1">
    <citation type="submission" date="2010-08" db="EMBL/GenBank/DDBJ databases">
        <title>Complete sequence of Gallionella capsiferriformans ES-2.</title>
        <authorList>
            <consortium name="US DOE Joint Genome Institute"/>
            <person name="Lucas S."/>
            <person name="Copeland A."/>
            <person name="Lapidus A."/>
            <person name="Cheng J.-F."/>
            <person name="Bruce D."/>
            <person name="Goodwin L."/>
            <person name="Pitluck S."/>
            <person name="Chertkov O."/>
            <person name="Davenport K.W."/>
            <person name="Detter J.C."/>
            <person name="Han C."/>
            <person name="Tapia R."/>
            <person name="Land M."/>
            <person name="Hauser L."/>
            <person name="Chang Y.-J."/>
            <person name="Jeffries C."/>
            <person name="Kyrpides N."/>
            <person name="Ivanova N."/>
            <person name="Mikhailova N."/>
            <person name="Shelobolina E.S."/>
            <person name="Picardal F."/>
            <person name="Roden E."/>
            <person name="Emerson D."/>
            <person name="Woyke T."/>
        </authorList>
    </citation>
    <scope>NUCLEOTIDE SEQUENCE [LARGE SCALE GENOMIC DNA]</scope>
    <source>
        <strain evidence="8 9">ES-2</strain>
    </source>
</reference>
<dbReference type="OrthoDB" id="5297929at2"/>
<gene>
    <name evidence="8" type="ordered locus">Galf_2220</name>
</gene>
<organism evidence="8 9">
    <name type="scientific">Gallionella capsiferriformans (strain ES-2)</name>
    <name type="common">Gallionella ferruginea capsiferriformans (strain ES-2)</name>
    <dbReference type="NCBI Taxonomy" id="395494"/>
    <lineage>
        <taxon>Bacteria</taxon>
        <taxon>Pseudomonadati</taxon>
        <taxon>Pseudomonadota</taxon>
        <taxon>Betaproteobacteria</taxon>
        <taxon>Nitrosomonadales</taxon>
        <taxon>Gallionellaceae</taxon>
        <taxon>Gallionella</taxon>
    </lineage>
</organism>
<evidence type="ECO:0000256" key="7">
    <source>
        <dbReference type="SAM" id="Phobius"/>
    </source>
</evidence>
<dbReference type="eggNOG" id="COG3235">
    <property type="taxonomic scope" value="Bacteria"/>
</dbReference>
<evidence type="ECO:0000313" key="8">
    <source>
        <dbReference type="EMBL" id="ADL56224.1"/>
    </source>
</evidence>
<dbReference type="GO" id="GO:0005886">
    <property type="term" value="C:plasma membrane"/>
    <property type="evidence" value="ECO:0007669"/>
    <property type="project" value="UniProtKB-SubCell"/>
</dbReference>
<evidence type="ECO:0000256" key="4">
    <source>
        <dbReference type="ARBA" id="ARBA00022692"/>
    </source>
</evidence>
<proteinExistence type="predicted"/>
<keyword evidence="5 7" id="KW-1133">Transmembrane helix</keyword>
<evidence type="ECO:0000256" key="3">
    <source>
        <dbReference type="ARBA" id="ARBA00022475"/>
    </source>
</evidence>
<sequence length="222" mass="24558">MNLPATLFTGDSLLLANYAFAFLLYRAVRCAPWQILLKNQDMFNALIGLIFCTAAFWQMSAGIRPGFNFHLIGATLFLLMFGWPIALIALTLIMTGSWLYSGQEIATLGINGLLMLAVPMLFGEALLRFCQRYLPKNLFLFVLLNGFACAALASMLMMASTTLVLLALTHYTWPEIQYHYLIPAPILIFAEAFATGAVITAFTVSRPEAVMNFSVADYLTGK</sequence>
<keyword evidence="6 7" id="KW-0472">Membrane</keyword>